<evidence type="ECO:0000313" key="2">
    <source>
        <dbReference type="Proteomes" id="UP000325273"/>
    </source>
</evidence>
<name>A0A5B0GR49_9BURK</name>
<reference evidence="1 2" key="1">
    <citation type="submission" date="2019-08" db="EMBL/GenBank/DDBJ databases">
        <title>Paraburkholderia sp. DCY113.</title>
        <authorList>
            <person name="Kang J."/>
        </authorList>
    </citation>
    <scope>NUCLEOTIDE SEQUENCE [LARGE SCALE GENOMIC DNA]</scope>
    <source>
        <strain evidence="1 2">DCY113</strain>
    </source>
</reference>
<comment type="caution">
    <text evidence="1">The sequence shown here is derived from an EMBL/GenBank/DDBJ whole genome shotgun (WGS) entry which is preliminary data.</text>
</comment>
<gene>
    <name evidence="1" type="ORF">FVF58_29520</name>
</gene>
<evidence type="ECO:0000313" key="1">
    <source>
        <dbReference type="EMBL" id="KAA1005360.1"/>
    </source>
</evidence>
<dbReference type="EMBL" id="VTUZ01000023">
    <property type="protein sequence ID" value="KAA1005360.1"/>
    <property type="molecule type" value="Genomic_DNA"/>
</dbReference>
<accession>A0A5B0GR49</accession>
<dbReference type="Proteomes" id="UP000325273">
    <property type="component" value="Unassembled WGS sequence"/>
</dbReference>
<protein>
    <submittedName>
        <fullName evidence="1">Uncharacterized protein</fullName>
    </submittedName>
</protein>
<sequence>MIDLEKPVIDEYPTHGQHAMAVAMCDKESTVGQSIRHFTRQVAIHKGRALDLHSLKDGMFQLHAATEVTDEQLQEMECDEIRNAVADPPASSGGR</sequence>
<keyword evidence="2" id="KW-1185">Reference proteome</keyword>
<dbReference type="AlphaFoldDB" id="A0A5B0GR49"/>
<organism evidence="1 2">
    <name type="scientific">Paraburkholderia panacisoli</name>
    <dbReference type="NCBI Taxonomy" id="2603818"/>
    <lineage>
        <taxon>Bacteria</taxon>
        <taxon>Pseudomonadati</taxon>
        <taxon>Pseudomonadota</taxon>
        <taxon>Betaproteobacteria</taxon>
        <taxon>Burkholderiales</taxon>
        <taxon>Burkholderiaceae</taxon>
        <taxon>Paraburkholderia</taxon>
    </lineage>
</organism>
<dbReference type="RefSeq" id="WP_149673305.1">
    <property type="nucleotide sequence ID" value="NZ_VTUZ01000023.1"/>
</dbReference>
<proteinExistence type="predicted"/>